<dbReference type="FunFam" id="3.30.559.10:FF:000023">
    <property type="entry name" value="Non-ribosomal peptide synthetase"/>
    <property type="match status" value="1"/>
</dbReference>
<dbReference type="Gene3D" id="2.30.38.10">
    <property type="entry name" value="Luciferase, Domain 3"/>
    <property type="match status" value="1"/>
</dbReference>
<dbReference type="Pfam" id="PF00975">
    <property type="entry name" value="Thioesterase"/>
    <property type="match status" value="1"/>
</dbReference>
<dbReference type="SUPFAM" id="SSF47336">
    <property type="entry name" value="ACP-like"/>
    <property type="match status" value="1"/>
</dbReference>
<dbReference type="GO" id="GO:0016874">
    <property type="term" value="F:ligase activity"/>
    <property type="evidence" value="ECO:0007669"/>
    <property type="project" value="UniProtKB-KW"/>
</dbReference>
<dbReference type="SUPFAM" id="SSF52777">
    <property type="entry name" value="CoA-dependent acyltransferases"/>
    <property type="match status" value="2"/>
</dbReference>
<dbReference type="Pfam" id="PF08242">
    <property type="entry name" value="Methyltransf_12"/>
    <property type="match status" value="1"/>
</dbReference>
<dbReference type="CDD" id="cd12114">
    <property type="entry name" value="A_NRPS_TlmIV_like"/>
    <property type="match status" value="1"/>
</dbReference>
<dbReference type="InterPro" id="IPR036736">
    <property type="entry name" value="ACP-like_sf"/>
</dbReference>
<dbReference type="InterPro" id="IPR013217">
    <property type="entry name" value="Methyltransf_12"/>
</dbReference>
<organism evidence="11 12">
    <name type="scientific">Pseudomonas citronellolis</name>
    <dbReference type="NCBI Taxonomy" id="53408"/>
    <lineage>
        <taxon>Bacteria</taxon>
        <taxon>Pseudomonadati</taxon>
        <taxon>Pseudomonadota</taxon>
        <taxon>Gammaproteobacteria</taxon>
        <taxon>Pseudomonadales</taxon>
        <taxon>Pseudomonadaceae</taxon>
        <taxon>Pseudomonas</taxon>
    </lineage>
</organism>
<dbReference type="InterPro" id="IPR029063">
    <property type="entry name" value="SAM-dependent_MTases_sf"/>
</dbReference>
<comment type="similarity">
    <text evidence="6">Belongs to the NRP synthetase family.</text>
</comment>
<name>A0AAW6PDR0_9PSED</name>
<dbReference type="PROSITE" id="PS00455">
    <property type="entry name" value="AMP_BINDING"/>
    <property type="match status" value="1"/>
</dbReference>
<dbReference type="Pfam" id="PF00501">
    <property type="entry name" value="AMP-binding"/>
    <property type="match status" value="1"/>
</dbReference>
<dbReference type="Gene3D" id="3.30.559.30">
    <property type="entry name" value="Nonribosomal peptide synthetase, condensation domain"/>
    <property type="match status" value="1"/>
</dbReference>
<keyword evidence="4" id="KW-0597">Phosphoprotein</keyword>
<dbReference type="GO" id="GO:0072330">
    <property type="term" value="P:monocarboxylic acid biosynthetic process"/>
    <property type="evidence" value="ECO:0007669"/>
    <property type="project" value="UniProtKB-ARBA"/>
</dbReference>
<dbReference type="FunFam" id="3.40.50.980:FF:000001">
    <property type="entry name" value="Non-ribosomal peptide synthetase"/>
    <property type="match status" value="1"/>
</dbReference>
<dbReference type="EMBL" id="JARJLR010000445">
    <property type="protein sequence ID" value="MDF3845326.1"/>
    <property type="molecule type" value="Genomic_DNA"/>
</dbReference>
<dbReference type="InterPro" id="IPR009081">
    <property type="entry name" value="PP-bd_ACP"/>
</dbReference>
<dbReference type="Gene3D" id="3.30.300.30">
    <property type="match status" value="1"/>
</dbReference>
<dbReference type="InterPro" id="IPR045851">
    <property type="entry name" value="AMP-bd_C_sf"/>
</dbReference>
<dbReference type="PROSITE" id="PS00012">
    <property type="entry name" value="PHOSPHOPANTETHEINE"/>
    <property type="match status" value="1"/>
</dbReference>
<dbReference type="Gene3D" id="3.40.50.1820">
    <property type="entry name" value="alpha/beta hydrolase"/>
    <property type="match status" value="1"/>
</dbReference>
<dbReference type="Gene3D" id="3.30.559.10">
    <property type="entry name" value="Chloramphenicol acetyltransferase-like domain"/>
    <property type="match status" value="1"/>
</dbReference>
<dbReference type="FunFam" id="2.30.38.10:FF:000001">
    <property type="entry name" value="Non-ribosomal peptide synthetase PvdI"/>
    <property type="match status" value="1"/>
</dbReference>
<dbReference type="GO" id="GO:0043041">
    <property type="term" value="P:amino acid activation for nonribosomal peptide biosynthetic process"/>
    <property type="evidence" value="ECO:0007669"/>
    <property type="project" value="TreeGrafter"/>
</dbReference>
<evidence type="ECO:0000256" key="4">
    <source>
        <dbReference type="ARBA" id="ARBA00022553"/>
    </source>
</evidence>
<dbReference type="Pfam" id="PF00550">
    <property type="entry name" value="PP-binding"/>
    <property type="match status" value="1"/>
</dbReference>
<evidence type="ECO:0000256" key="2">
    <source>
        <dbReference type="ARBA" id="ARBA00004924"/>
    </source>
</evidence>
<dbReference type="Pfam" id="PF00668">
    <property type="entry name" value="Condensation"/>
    <property type="match status" value="1"/>
</dbReference>
<dbReference type="GO" id="GO:0031177">
    <property type="term" value="F:phosphopantetheine binding"/>
    <property type="evidence" value="ECO:0007669"/>
    <property type="project" value="TreeGrafter"/>
</dbReference>
<dbReference type="PANTHER" id="PTHR45527:SF10">
    <property type="entry name" value="PYOCHELIN SYNTHASE PCHF"/>
    <property type="match status" value="1"/>
</dbReference>
<comment type="cofactor">
    <cofactor evidence="1">
        <name>pantetheine 4'-phosphate</name>
        <dbReference type="ChEBI" id="CHEBI:47942"/>
    </cofactor>
</comment>
<dbReference type="FunFam" id="3.30.559.30:FF:000006">
    <property type="entry name" value="Yersiniabactin polyketide/non-ribosomal peptide synthetase"/>
    <property type="match status" value="1"/>
</dbReference>
<dbReference type="InterPro" id="IPR001242">
    <property type="entry name" value="Condensation_dom"/>
</dbReference>
<dbReference type="Gene3D" id="1.10.10.1830">
    <property type="entry name" value="Non-ribosomal peptide synthase, adenylation domain"/>
    <property type="match status" value="1"/>
</dbReference>
<dbReference type="CDD" id="cd02440">
    <property type="entry name" value="AdoMet_MTases"/>
    <property type="match status" value="1"/>
</dbReference>
<dbReference type="NCBIfam" id="TIGR01733">
    <property type="entry name" value="AA-adenyl-dom"/>
    <property type="match status" value="1"/>
</dbReference>
<dbReference type="InterPro" id="IPR010071">
    <property type="entry name" value="AA_adenyl_dom"/>
</dbReference>
<evidence type="ECO:0000313" key="12">
    <source>
        <dbReference type="Proteomes" id="UP001220662"/>
    </source>
</evidence>
<dbReference type="SUPFAM" id="SSF53474">
    <property type="entry name" value="alpha/beta-Hydrolases"/>
    <property type="match status" value="1"/>
</dbReference>
<dbReference type="Gene3D" id="3.40.50.980">
    <property type="match status" value="2"/>
</dbReference>
<dbReference type="InterPro" id="IPR057737">
    <property type="entry name" value="Condensation_MtbB-like"/>
</dbReference>
<evidence type="ECO:0000256" key="3">
    <source>
        <dbReference type="ARBA" id="ARBA00022450"/>
    </source>
</evidence>
<keyword evidence="5" id="KW-0436">Ligase</keyword>
<dbReference type="GO" id="GO:0009403">
    <property type="term" value="P:toxin biosynthetic process"/>
    <property type="evidence" value="ECO:0007669"/>
    <property type="project" value="UniProtKB-ARBA"/>
</dbReference>
<sequence length="1831" mass="202257">MSALNTSGLLADCEALGIRLWAEDGQLRYRAPNGALDDTLKQRLREHKHELLTLLAPQEVQVQADPRHQFDPFALTDVQAAYLVGRSDAYAYGGVGCHGYVELDGPSLEPMRLEQAWHALILRHPMLRAVIAQSGYQQVQQQVHLPSLFCNDLRGQSAVQEAQALLATREELANRVYAADTWPLYELRLSQRDQGSRVHLSIDLLIADFVSIQCLLRELDQLYHDPEQALPELQLTFRDILLAERTARDSSAARARRERDRSYWLQRLPTLPDAPELPLLEQQHPGTGFERHALRLEPRQWQAFRQQAAGQRLTPSAAVLAVFAETLGRWSRRPHFSLSITVLRRPPWHPDIERIVGDFTAVDVLAVEPPGASDFSQRAQALQQRLWQDLEHSTFSGIEVLRELARVRSRSLLPVVFTSTLGVGDNRHAEGDFMRGATLGYGITQTPQVWLDCQVSERNGSLLINWDVRQGLFDEGLIEAAFSSFHDLLLELAQNPGAWQRVQPLALPVAMLARQRASNATERALPVRCLHDGFLDSLLATPDACALICASGEYSYRQLAERANAVADCLRQSGCQPGSTVAVIFDKGLEQVAAVLGALLAGAVYVPVDSSQPEARRDAILDDAQIRWVLTDTGQSENRKWPNSVALIAVDRLASLPFQRLPPHHPCEPASLAYVIYTSGTTGRPKGVMMSHRAAFNTVVDINQRFAVSASDRLLGLANLGFDLSVYDLFGAFLAGASLVLPEPARRSDPAHWAGLINRHAISLWNSVPAQLQMLCSYLDAEPSAAPTSLRLAMLSGDWIGVGLPAAIRRHCPALRLVSLGGATEAAIWSISHEIHHVPPAARSIPYGTPLANQRFHVLDGDFQPRPDGVAGELYIGGAGLAEGYLNDAARTTERFVRHPHSGERLYRTGDFGRYRNDGLIEFLGREDTQVKLRGHRIELSEIESLLQEHPDIAQAVVLLVGEAQERRLAAFVESRRLAVAPQDRWNTELAACAVACGEQATLGLDRPLLAQWVAMANRIALLDILKTLQGAGLFADAHAHACHSIADVQQQCRVAPAHRRLMRRWLKALASEGWLIEDPASGGYRLGEVSDEWQSPQCWQAMEALEARLNYGAELLRYLRDSSERLPQLLSGEVDPLALLFPQGGMDTALAAYSENLLMRCMNQVICACVRQIASARTHSGRPLRVLEIGAGVGGTSRALIPALDGFAVDYLFTDVSTFFLNEAREQFADRPWVRFGLFDINADALGQGLHTGSWDVIVCANVLHNARHAPTVLRNLRELAVPGGHLLVMEATREILSLLTSMEFKEGLDGFTDLRADNDQTFISRHQWQGLFEEAGAELVAAWPADDDLLDCAGQTTFIARFPHERAELDREHLLHYLQQRLPGYMLPTHLEVLEQMPLSPNGKIDRTCLSTRLPGHGNHQAAPGEAPRGDLEQRIATLWSTALGCDGIARDQDFFSAGGDSLLVAQVVARMREQVPETARWEWDRLLREVLREPTVKAIAARLQESRGESGDELSSQCSSLNVLATARQADCKTVHVLLHDGSGTLAPYRALLDALRKDPTRQGAILGLSLLGEADYLARPTESLIEQLGAEYARHLLNYGAQRFELVGYCMGGLLATETARGLLEAGAEVGPVNIISSDRFRYRIADDLLLERAFGRLLGSTIETAGHEIEDATLHQALEYLIERHGPQLPAGCLQDLDGEWTPVAECYRRLAQCPSEQRLAALAASVPTQAENLPPEQAQSLFRVFRHSLDAVVRYQPAPFTGDLRVLLDDQSLHFLPGLQGDMRGFWSGLALGDIRLLSIDGNHVTCMQPPHIDRLLPVLLGEVS</sequence>
<dbReference type="InterPro" id="IPR023213">
    <property type="entry name" value="CAT-like_dom_sf"/>
</dbReference>
<dbReference type="CDD" id="cd19535">
    <property type="entry name" value="Cyc_NRPS"/>
    <property type="match status" value="1"/>
</dbReference>
<dbReference type="Proteomes" id="UP001220662">
    <property type="component" value="Unassembled WGS sequence"/>
</dbReference>
<reference evidence="11" key="1">
    <citation type="submission" date="2023-03" db="EMBL/GenBank/DDBJ databases">
        <title>Draft assemblies of triclosan tolerant bacteria isolated from returned activated sludge.</title>
        <authorList>
            <person name="Van Hamelsveld S."/>
        </authorList>
    </citation>
    <scope>NUCLEOTIDE SEQUENCE</scope>
    <source>
        <strain evidence="11">GW210015_S63</strain>
    </source>
</reference>
<dbReference type="InterPro" id="IPR029058">
    <property type="entry name" value="AB_hydrolase_fold"/>
</dbReference>
<evidence type="ECO:0000256" key="5">
    <source>
        <dbReference type="ARBA" id="ARBA00022598"/>
    </source>
</evidence>
<protein>
    <recommendedName>
        <fullName evidence="9">L-cysteine--[L-cysteinyl-carrier protein] ligase</fullName>
        <ecNumber evidence="8">6.2.1.69</ecNumber>
    </recommendedName>
    <alternativeName>
        <fullName evidence="9">L-cysteine--[L-cysteinyl-carrier protein] ligase</fullName>
    </alternativeName>
</protein>
<feature type="domain" description="Carrier" evidence="10">
    <location>
        <begin position="1429"/>
        <end position="1510"/>
    </location>
</feature>
<dbReference type="EC" id="6.2.1.69" evidence="8"/>
<dbReference type="PROSITE" id="PS50075">
    <property type="entry name" value="CARRIER"/>
    <property type="match status" value="1"/>
</dbReference>
<evidence type="ECO:0000313" key="11">
    <source>
        <dbReference type="EMBL" id="MDF3845326.1"/>
    </source>
</evidence>
<evidence type="ECO:0000256" key="9">
    <source>
        <dbReference type="ARBA" id="ARBA00079103"/>
    </source>
</evidence>
<dbReference type="FunFam" id="1.10.1200.10:FF:000016">
    <property type="entry name" value="Non-ribosomal peptide synthase"/>
    <property type="match status" value="1"/>
</dbReference>
<comment type="caution">
    <text evidence="11">The sequence shown here is derived from an EMBL/GenBank/DDBJ whole genome shotgun (WGS) entry which is preliminary data.</text>
</comment>
<evidence type="ECO:0000256" key="8">
    <source>
        <dbReference type="ARBA" id="ARBA00066651"/>
    </source>
</evidence>
<dbReference type="InterPro" id="IPR001031">
    <property type="entry name" value="Thioesterase"/>
</dbReference>
<dbReference type="InterPro" id="IPR020845">
    <property type="entry name" value="AMP-binding_CS"/>
</dbReference>
<comment type="pathway">
    <text evidence="2">Siderophore biosynthesis.</text>
</comment>
<evidence type="ECO:0000256" key="6">
    <source>
        <dbReference type="ARBA" id="ARBA00029454"/>
    </source>
</evidence>
<accession>A0AAW6PDR0</accession>
<dbReference type="RefSeq" id="WP_276215906.1">
    <property type="nucleotide sequence ID" value="NZ_JARJLR010000445.1"/>
</dbReference>
<proteinExistence type="inferred from homology"/>
<dbReference type="InterPro" id="IPR006162">
    <property type="entry name" value="Ppantetheine_attach_site"/>
</dbReference>
<dbReference type="Gene3D" id="1.10.1200.10">
    <property type="entry name" value="ACP-like"/>
    <property type="match status" value="1"/>
</dbReference>
<dbReference type="InterPro" id="IPR044894">
    <property type="entry name" value="TubC_N_sf"/>
</dbReference>
<evidence type="ECO:0000256" key="1">
    <source>
        <dbReference type="ARBA" id="ARBA00001957"/>
    </source>
</evidence>
<dbReference type="FunFam" id="3.40.50.12780:FF:000012">
    <property type="entry name" value="Non-ribosomal peptide synthetase"/>
    <property type="match status" value="1"/>
</dbReference>
<keyword evidence="3" id="KW-0596">Phosphopantetheine</keyword>
<gene>
    <name evidence="11" type="ORF">P3W55_26780</name>
</gene>
<dbReference type="InterPro" id="IPR041464">
    <property type="entry name" value="TubC_N"/>
</dbReference>
<dbReference type="GO" id="GO:0005737">
    <property type="term" value="C:cytoplasm"/>
    <property type="evidence" value="ECO:0007669"/>
    <property type="project" value="TreeGrafter"/>
</dbReference>
<dbReference type="SUPFAM" id="SSF53335">
    <property type="entry name" value="S-adenosyl-L-methionine-dependent methyltransferases"/>
    <property type="match status" value="1"/>
</dbReference>
<evidence type="ECO:0000256" key="7">
    <source>
        <dbReference type="ARBA" id="ARBA00052643"/>
    </source>
</evidence>
<dbReference type="InterPro" id="IPR000873">
    <property type="entry name" value="AMP-dep_synth/lig_dom"/>
</dbReference>
<evidence type="ECO:0000259" key="10">
    <source>
        <dbReference type="PROSITE" id="PS50075"/>
    </source>
</evidence>
<dbReference type="PANTHER" id="PTHR45527">
    <property type="entry name" value="NONRIBOSOMAL PEPTIDE SYNTHETASE"/>
    <property type="match status" value="1"/>
</dbReference>
<dbReference type="Pfam" id="PF18563">
    <property type="entry name" value="TubC_N"/>
    <property type="match status" value="1"/>
</dbReference>
<dbReference type="SUPFAM" id="SSF56801">
    <property type="entry name" value="Acetyl-CoA synthetase-like"/>
    <property type="match status" value="1"/>
</dbReference>
<dbReference type="Gene3D" id="3.40.50.150">
    <property type="entry name" value="Vaccinia Virus protein VP39"/>
    <property type="match status" value="1"/>
</dbReference>
<comment type="catalytic activity">
    <reaction evidence="7">
        <text>holo-[peptidyl-carrier protein] + L-cysteine + ATP = L-cysteinyl-[peptidyl-carrier protein] + AMP + diphosphate</text>
        <dbReference type="Rhea" id="RHEA:61680"/>
        <dbReference type="Rhea" id="RHEA-COMP:11480"/>
        <dbReference type="Rhea" id="RHEA-COMP:15906"/>
        <dbReference type="ChEBI" id="CHEBI:30616"/>
        <dbReference type="ChEBI" id="CHEBI:33019"/>
        <dbReference type="ChEBI" id="CHEBI:35235"/>
        <dbReference type="ChEBI" id="CHEBI:64479"/>
        <dbReference type="ChEBI" id="CHEBI:144926"/>
        <dbReference type="ChEBI" id="CHEBI:456215"/>
        <dbReference type="EC" id="6.2.1.69"/>
    </reaction>
    <physiologicalReaction direction="left-to-right" evidence="7">
        <dbReference type="Rhea" id="RHEA:61681"/>
    </physiologicalReaction>
</comment>